<gene>
    <name evidence="2" type="ORF">M0R45_012040</name>
</gene>
<evidence type="ECO:0000313" key="2">
    <source>
        <dbReference type="EMBL" id="KAK9946583.1"/>
    </source>
</evidence>
<sequence length="293" mass="32164">MGSCISKCSPKSHLQVQEDDQFLNHVQDKLVISTQPPKPITPIPSHHSNKISPFPSSPSNSTSSASSISYCTTSTTNSNSTISSSSSTLSSSASSVSSSSKIDRSFSNEFLWSCYKENPHITRINAIKEAQKPAAAATLKKHHQQQPSPINRVSGCTKTTPQKRVRSSTSPVLKRQKSFRKDPEKPVVSRSLRSPSPSKRFHASEKNRGAIMANPPKTCSNLRPASPMNNSSGLMIRPCLKSPARETQTRIHRISSKIDEVAVREALAHDHYMESVPEDIDNPLISLDCFIFL</sequence>
<dbReference type="AlphaFoldDB" id="A0AAW1YC17"/>
<feature type="compositionally biased region" description="Low complexity" evidence="1">
    <location>
        <begin position="188"/>
        <end position="198"/>
    </location>
</feature>
<evidence type="ECO:0000256" key="1">
    <source>
        <dbReference type="SAM" id="MobiDB-lite"/>
    </source>
</evidence>
<proteinExistence type="predicted"/>
<dbReference type="PANTHER" id="PTHR33871:SF18">
    <property type="entry name" value="F24J8.12 PROTEIN"/>
    <property type="match status" value="1"/>
</dbReference>
<feature type="compositionally biased region" description="Low complexity" evidence="1">
    <location>
        <begin position="50"/>
        <end position="99"/>
    </location>
</feature>
<feature type="compositionally biased region" description="Polar residues" evidence="1">
    <location>
        <begin position="145"/>
        <end position="160"/>
    </location>
</feature>
<comment type="caution">
    <text evidence="2">The sequence shown here is derived from an EMBL/GenBank/DDBJ whole genome shotgun (WGS) entry which is preliminary data.</text>
</comment>
<dbReference type="Proteomes" id="UP001457282">
    <property type="component" value="Unassembled WGS sequence"/>
</dbReference>
<dbReference type="EMBL" id="JBEDUW010000002">
    <property type="protein sequence ID" value="KAK9946583.1"/>
    <property type="molecule type" value="Genomic_DNA"/>
</dbReference>
<feature type="region of interest" description="Disordered" evidence="1">
    <location>
        <begin position="133"/>
        <end position="205"/>
    </location>
</feature>
<protein>
    <submittedName>
        <fullName evidence="2">Uncharacterized protein</fullName>
    </submittedName>
</protein>
<feature type="region of interest" description="Disordered" evidence="1">
    <location>
        <begin position="34"/>
        <end position="99"/>
    </location>
</feature>
<organism evidence="2 3">
    <name type="scientific">Rubus argutus</name>
    <name type="common">Southern blackberry</name>
    <dbReference type="NCBI Taxonomy" id="59490"/>
    <lineage>
        <taxon>Eukaryota</taxon>
        <taxon>Viridiplantae</taxon>
        <taxon>Streptophyta</taxon>
        <taxon>Embryophyta</taxon>
        <taxon>Tracheophyta</taxon>
        <taxon>Spermatophyta</taxon>
        <taxon>Magnoliopsida</taxon>
        <taxon>eudicotyledons</taxon>
        <taxon>Gunneridae</taxon>
        <taxon>Pentapetalae</taxon>
        <taxon>rosids</taxon>
        <taxon>fabids</taxon>
        <taxon>Rosales</taxon>
        <taxon>Rosaceae</taxon>
        <taxon>Rosoideae</taxon>
        <taxon>Rosoideae incertae sedis</taxon>
        <taxon>Rubus</taxon>
    </lineage>
</organism>
<dbReference type="PANTHER" id="PTHR33871">
    <property type="entry name" value="OS05G0503100 PROTEIN-RELATED"/>
    <property type="match status" value="1"/>
</dbReference>
<evidence type="ECO:0000313" key="3">
    <source>
        <dbReference type="Proteomes" id="UP001457282"/>
    </source>
</evidence>
<keyword evidence="3" id="KW-1185">Reference proteome</keyword>
<accession>A0AAW1YC17</accession>
<name>A0AAW1YC17_RUBAR</name>
<reference evidence="2 3" key="1">
    <citation type="journal article" date="2023" name="G3 (Bethesda)">
        <title>A chromosome-length genome assembly and annotation of blackberry (Rubus argutus, cv. 'Hillquist').</title>
        <authorList>
            <person name="Bruna T."/>
            <person name="Aryal R."/>
            <person name="Dudchenko O."/>
            <person name="Sargent D.J."/>
            <person name="Mead D."/>
            <person name="Buti M."/>
            <person name="Cavallini A."/>
            <person name="Hytonen T."/>
            <person name="Andres J."/>
            <person name="Pham M."/>
            <person name="Weisz D."/>
            <person name="Mascagni F."/>
            <person name="Usai G."/>
            <person name="Natali L."/>
            <person name="Bassil N."/>
            <person name="Fernandez G.E."/>
            <person name="Lomsadze A."/>
            <person name="Armour M."/>
            <person name="Olukolu B."/>
            <person name="Poorten T."/>
            <person name="Britton C."/>
            <person name="Davik J."/>
            <person name="Ashrafi H."/>
            <person name="Aiden E.L."/>
            <person name="Borodovsky M."/>
            <person name="Worthington M."/>
        </authorList>
    </citation>
    <scope>NUCLEOTIDE SEQUENCE [LARGE SCALE GENOMIC DNA]</scope>
    <source>
        <strain evidence="2">PI 553951</strain>
    </source>
</reference>